<dbReference type="GO" id="GO:0070930">
    <property type="term" value="P:trans-translation-dependent protein tagging"/>
    <property type="evidence" value="ECO:0007669"/>
    <property type="project" value="TreeGrafter"/>
</dbReference>
<evidence type="ECO:0000313" key="4">
    <source>
        <dbReference type="EMBL" id="OGZ57987.1"/>
    </source>
</evidence>
<protein>
    <recommendedName>
        <fullName evidence="3">SsrA-binding protein</fullName>
    </recommendedName>
    <alternativeName>
        <fullName evidence="3">Small protein B</fullName>
    </alternativeName>
</protein>
<organism evidence="4 5">
    <name type="scientific">Candidatus Ryanbacteria bacterium RIFCSPLOWO2_12_FULL_47_9c</name>
    <dbReference type="NCBI Taxonomy" id="1802131"/>
    <lineage>
        <taxon>Bacteria</taxon>
        <taxon>Candidatus Ryaniibacteriota</taxon>
    </lineage>
</organism>
<dbReference type="PANTHER" id="PTHR30308">
    <property type="entry name" value="TMRNA-BINDING COMPONENT OF TRANS-TRANSLATION TAGGING COMPLEX"/>
    <property type="match status" value="1"/>
</dbReference>
<dbReference type="GO" id="GO:0070929">
    <property type="term" value="P:trans-translation"/>
    <property type="evidence" value="ECO:0007669"/>
    <property type="project" value="UniProtKB-UniRule"/>
</dbReference>
<dbReference type="InterPro" id="IPR000037">
    <property type="entry name" value="SsrA-bd_prot"/>
</dbReference>
<gene>
    <name evidence="3" type="primary">smpB</name>
    <name evidence="4" type="ORF">A3G60_04150</name>
</gene>
<dbReference type="Pfam" id="PF01668">
    <property type="entry name" value="SmpB"/>
    <property type="match status" value="1"/>
</dbReference>
<reference evidence="4 5" key="1">
    <citation type="journal article" date="2016" name="Nat. Commun.">
        <title>Thousands of microbial genomes shed light on interconnected biogeochemical processes in an aquifer system.</title>
        <authorList>
            <person name="Anantharaman K."/>
            <person name="Brown C.T."/>
            <person name="Hug L.A."/>
            <person name="Sharon I."/>
            <person name="Castelle C.J."/>
            <person name="Probst A.J."/>
            <person name="Thomas B.C."/>
            <person name="Singh A."/>
            <person name="Wilkins M.J."/>
            <person name="Karaoz U."/>
            <person name="Brodie E.L."/>
            <person name="Williams K.H."/>
            <person name="Hubbard S.S."/>
            <person name="Banfield J.F."/>
        </authorList>
    </citation>
    <scope>NUCLEOTIDE SEQUENCE [LARGE SCALE GENOMIC DNA]</scope>
</reference>
<evidence type="ECO:0000256" key="2">
    <source>
        <dbReference type="ARBA" id="ARBA00022884"/>
    </source>
</evidence>
<proteinExistence type="inferred from homology"/>
<evidence type="ECO:0000313" key="5">
    <source>
        <dbReference type="Proteomes" id="UP000178996"/>
    </source>
</evidence>
<comment type="caution">
    <text evidence="4">The sequence shown here is derived from an EMBL/GenBank/DDBJ whole genome shotgun (WGS) entry which is preliminary data.</text>
</comment>
<dbReference type="NCBIfam" id="TIGR00086">
    <property type="entry name" value="smpB"/>
    <property type="match status" value="1"/>
</dbReference>
<dbReference type="GO" id="GO:0005829">
    <property type="term" value="C:cytosol"/>
    <property type="evidence" value="ECO:0007669"/>
    <property type="project" value="TreeGrafter"/>
</dbReference>
<comment type="subcellular location">
    <subcellularLocation>
        <location evidence="3">Cytoplasm</location>
    </subcellularLocation>
    <text evidence="3">The tmRNA-SmpB complex associates with stalled 70S ribosomes.</text>
</comment>
<keyword evidence="2 3" id="KW-0694">RNA-binding</keyword>
<evidence type="ECO:0000256" key="3">
    <source>
        <dbReference type="HAMAP-Rule" id="MF_00023"/>
    </source>
</evidence>
<name>A0A1G2H696_9BACT</name>
<accession>A0A1G2H696</accession>
<dbReference type="Proteomes" id="UP000178996">
    <property type="component" value="Unassembled WGS sequence"/>
</dbReference>
<dbReference type="AlphaFoldDB" id="A0A1G2H696"/>
<sequence>MALAKNKKAYFNYEILETYEAGIELFGFEVKSVRAGNVRLEGARVIIRGGEAFLVGATIPPYQPSNTPKDYEPDRTRRLLLHKKELSYLAGKEHERGLTLVPIRVYNKVRKIKLQFGVARGKKKFDKREVIKQRESKRKISRELKKF</sequence>
<comment type="similarity">
    <text evidence="3">Belongs to the SmpB family.</text>
</comment>
<dbReference type="SUPFAM" id="SSF74982">
    <property type="entry name" value="Small protein B (SmpB)"/>
    <property type="match status" value="1"/>
</dbReference>
<dbReference type="Gene3D" id="2.40.280.10">
    <property type="match status" value="1"/>
</dbReference>
<dbReference type="HAMAP" id="MF_00023">
    <property type="entry name" value="SmpB"/>
    <property type="match status" value="1"/>
</dbReference>
<dbReference type="NCBIfam" id="NF003843">
    <property type="entry name" value="PRK05422.1"/>
    <property type="match status" value="1"/>
</dbReference>
<dbReference type="PROSITE" id="PS01317">
    <property type="entry name" value="SSRP"/>
    <property type="match status" value="1"/>
</dbReference>
<evidence type="ECO:0000256" key="1">
    <source>
        <dbReference type="ARBA" id="ARBA00022490"/>
    </source>
</evidence>
<dbReference type="InterPro" id="IPR020081">
    <property type="entry name" value="SsrA-bd_prot_CS"/>
</dbReference>
<dbReference type="PANTHER" id="PTHR30308:SF2">
    <property type="entry name" value="SSRA-BINDING PROTEIN"/>
    <property type="match status" value="1"/>
</dbReference>
<dbReference type="EMBL" id="MHOB01000010">
    <property type="protein sequence ID" value="OGZ57987.1"/>
    <property type="molecule type" value="Genomic_DNA"/>
</dbReference>
<comment type="function">
    <text evidence="3">Required for rescue of stalled ribosomes mediated by trans-translation. Binds to transfer-messenger RNA (tmRNA), required for stable association of tmRNA with ribosomes. tmRNA and SmpB together mimic tRNA shape, replacing the anticodon stem-loop with SmpB. tmRNA is encoded by the ssrA gene; the 2 termini fold to resemble tRNA(Ala) and it encodes a 'tag peptide', a short internal open reading frame. During trans-translation Ala-aminoacylated tmRNA acts like a tRNA, entering the A-site of stalled ribosomes, displacing the stalled mRNA. The ribosome then switches to translate the ORF on the tmRNA; the nascent peptide is terminated with the 'tag peptide' encoded by the tmRNA and targeted for degradation. The ribosome is freed to recommence translation, which seems to be the essential function of trans-translation.</text>
</comment>
<dbReference type="GO" id="GO:0003723">
    <property type="term" value="F:RNA binding"/>
    <property type="evidence" value="ECO:0007669"/>
    <property type="project" value="UniProtKB-UniRule"/>
</dbReference>
<dbReference type="InterPro" id="IPR023620">
    <property type="entry name" value="SmpB"/>
</dbReference>
<dbReference type="CDD" id="cd09294">
    <property type="entry name" value="SmpB"/>
    <property type="match status" value="1"/>
</dbReference>
<keyword evidence="1 3" id="KW-0963">Cytoplasm</keyword>